<feature type="compositionally biased region" description="Polar residues" evidence="10">
    <location>
        <begin position="102"/>
        <end position="120"/>
    </location>
</feature>
<sequence>MMPSRGAQLVARSLKASEFQLRASRRLVSNSTRRAFTTPTYRPVLASRATLDQKRSISWSPSSWLPTPGDNKPFTEAHHTGTTIPPSSTPAEPSASIVEAATTKSQVPAATESAQTVSEPNSPPASDTFVGSGLTDINTPDPTLVPLPTEQIGYLKSLGLDYGWGPTSVLEWVLEHVHVYTGLPWWSSIVISSVALRLLFFPLLMRMSDTQARMAHIKPKLDEYNQQMLIGYRTQDMTMAATAQQNMQNLRLRAGVTFVPMIANVSANMVFAVCALKLLRNMSSLPVPGMLNGGAFWFTDLTVADPYYLLPAVMAVAFHVTLRLGTEPGMDMYKQGGVRTFMLYGIPALIFGSMAFFSAGTVLWLGASGLVSIVLGRILQNPTFRDRYGLMQTPKPGQGAPGQGFMNLFTSDTTETSKKGKTIDVPSVKQVTPSGAEYQAPRVRTSAASAAGAANGASDVVSAGGRTGSIKSKKTVARHAVDEKVTAPSKSMLERYVEWGSDKINTIGEGYASAGRGVRDWIKSVGGTSEKQTSTRSKEYLKRAEQYEKRVQREKDMKKGGR</sequence>
<accession>A0A2K1QNJ9</accession>
<feature type="transmembrane region" description="Helical" evidence="11">
    <location>
        <begin position="337"/>
        <end position="356"/>
    </location>
</feature>
<keyword evidence="14" id="KW-1185">Reference proteome</keyword>
<proteinExistence type="inferred from homology"/>
<dbReference type="Proteomes" id="UP000243797">
    <property type="component" value="Unassembled WGS sequence"/>
</dbReference>
<feature type="transmembrane region" description="Helical" evidence="11">
    <location>
        <begin position="307"/>
        <end position="325"/>
    </location>
</feature>
<dbReference type="EMBL" id="NKHZ01000057">
    <property type="protein sequence ID" value="PNS16499.1"/>
    <property type="molecule type" value="Genomic_DNA"/>
</dbReference>
<feature type="transmembrane region" description="Helical" evidence="11">
    <location>
        <begin position="183"/>
        <end position="204"/>
    </location>
</feature>
<evidence type="ECO:0000256" key="1">
    <source>
        <dbReference type="ARBA" id="ARBA00004448"/>
    </source>
</evidence>
<evidence type="ECO:0000256" key="3">
    <source>
        <dbReference type="ARBA" id="ARBA00022692"/>
    </source>
</evidence>
<dbReference type="Pfam" id="PF02096">
    <property type="entry name" value="60KD_IMP"/>
    <property type="match status" value="1"/>
</dbReference>
<dbReference type="STRING" id="2082308.A0A2K1QNJ9"/>
<dbReference type="CDD" id="cd20069">
    <property type="entry name" value="5TM_Oxa1-like"/>
    <property type="match status" value="1"/>
</dbReference>
<evidence type="ECO:0000256" key="4">
    <source>
        <dbReference type="ARBA" id="ARBA00022792"/>
    </source>
</evidence>
<dbReference type="OrthoDB" id="2148490at2759"/>
<dbReference type="InterPro" id="IPR028055">
    <property type="entry name" value="YidC/Oxa/ALB_C"/>
</dbReference>
<dbReference type="GO" id="GO:0005743">
    <property type="term" value="C:mitochondrial inner membrane"/>
    <property type="evidence" value="ECO:0007669"/>
    <property type="project" value="UniProtKB-SubCell"/>
</dbReference>
<keyword evidence="3 9" id="KW-0812">Transmembrane</keyword>
<protein>
    <recommendedName>
        <fullName evidence="12">Membrane insertase YidC/Oxa/ALB C-terminal domain-containing protein</fullName>
    </recommendedName>
</protein>
<evidence type="ECO:0000256" key="10">
    <source>
        <dbReference type="SAM" id="MobiDB-lite"/>
    </source>
</evidence>
<keyword evidence="6 11" id="KW-1133">Transmembrane helix</keyword>
<evidence type="ECO:0000256" key="8">
    <source>
        <dbReference type="ARBA" id="ARBA00023136"/>
    </source>
</evidence>
<evidence type="ECO:0000259" key="12">
    <source>
        <dbReference type="Pfam" id="PF02096"/>
    </source>
</evidence>
<evidence type="ECO:0000256" key="6">
    <source>
        <dbReference type="ARBA" id="ARBA00022989"/>
    </source>
</evidence>
<dbReference type="PANTHER" id="PTHR12428:SF66">
    <property type="entry name" value="MITOCHONDRIAL INNER MEMBRANE PROTEIN OXA1L"/>
    <property type="match status" value="1"/>
</dbReference>
<evidence type="ECO:0000256" key="9">
    <source>
        <dbReference type="RuleBase" id="RU003945"/>
    </source>
</evidence>
<evidence type="ECO:0000256" key="7">
    <source>
        <dbReference type="ARBA" id="ARBA00023128"/>
    </source>
</evidence>
<evidence type="ECO:0000313" key="14">
    <source>
        <dbReference type="Proteomes" id="UP000243797"/>
    </source>
</evidence>
<feature type="compositionally biased region" description="Low complexity" evidence="10">
    <location>
        <begin position="82"/>
        <end position="97"/>
    </location>
</feature>
<evidence type="ECO:0000256" key="5">
    <source>
        <dbReference type="ARBA" id="ARBA00022946"/>
    </source>
</evidence>
<comment type="similarity">
    <text evidence="2 9">Belongs to the OXA1/ALB3/YidC family.</text>
</comment>
<comment type="subcellular location">
    <subcellularLocation>
        <location evidence="9">Membrane</location>
        <topology evidence="9">Multi-pass membrane protein</topology>
    </subcellularLocation>
    <subcellularLocation>
        <location evidence="1">Mitochondrion inner membrane</location>
        <topology evidence="1">Multi-pass membrane protein</topology>
    </subcellularLocation>
</comment>
<feature type="transmembrane region" description="Helical" evidence="11">
    <location>
        <begin position="254"/>
        <end position="279"/>
    </location>
</feature>
<evidence type="ECO:0000256" key="2">
    <source>
        <dbReference type="ARBA" id="ARBA00009877"/>
    </source>
</evidence>
<name>A0A2K1QNJ9_9PEZI</name>
<dbReference type="GO" id="GO:0032977">
    <property type="term" value="F:membrane insertase activity"/>
    <property type="evidence" value="ECO:0007669"/>
    <property type="project" value="InterPro"/>
</dbReference>
<feature type="domain" description="Membrane insertase YidC/Oxa/ALB C-terminal" evidence="12">
    <location>
        <begin position="185"/>
        <end position="375"/>
    </location>
</feature>
<reference evidence="13 14" key="1">
    <citation type="submission" date="2017-06" db="EMBL/GenBank/DDBJ databases">
        <title>Draft genome sequence of a variant of Elsinoe murrayae.</title>
        <authorList>
            <person name="Cheng Q."/>
        </authorList>
    </citation>
    <scope>NUCLEOTIDE SEQUENCE [LARGE SCALE GENOMIC DNA]</scope>
    <source>
        <strain evidence="13 14">CQ-2017a</strain>
    </source>
</reference>
<gene>
    <name evidence="13" type="ORF">CAC42_233</name>
</gene>
<keyword evidence="4" id="KW-0999">Mitochondrion inner membrane</keyword>
<feature type="region of interest" description="Disordered" evidence="10">
    <location>
        <begin position="56"/>
        <end position="127"/>
    </location>
</feature>
<feature type="compositionally biased region" description="Polar residues" evidence="10">
    <location>
        <begin position="56"/>
        <end position="65"/>
    </location>
</feature>
<keyword evidence="8 11" id="KW-0472">Membrane</keyword>
<dbReference type="InParanoid" id="A0A2K1QNJ9"/>
<dbReference type="PANTHER" id="PTHR12428">
    <property type="entry name" value="OXA1"/>
    <property type="match status" value="1"/>
</dbReference>
<keyword evidence="7" id="KW-0496">Mitochondrion</keyword>
<dbReference type="GO" id="GO:0032979">
    <property type="term" value="P:protein insertion into mitochondrial inner membrane from matrix"/>
    <property type="evidence" value="ECO:0007669"/>
    <property type="project" value="TreeGrafter"/>
</dbReference>
<keyword evidence="5" id="KW-0809">Transit peptide</keyword>
<dbReference type="AlphaFoldDB" id="A0A2K1QNJ9"/>
<dbReference type="InterPro" id="IPR001708">
    <property type="entry name" value="YidC/ALB3/OXA1/COX18"/>
</dbReference>
<comment type="caution">
    <text evidence="13">The sequence shown here is derived from an EMBL/GenBank/DDBJ whole genome shotgun (WGS) entry which is preliminary data.</text>
</comment>
<evidence type="ECO:0000313" key="13">
    <source>
        <dbReference type="EMBL" id="PNS16499.1"/>
    </source>
</evidence>
<organism evidence="13 14">
    <name type="scientific">Sphaceloma murrayae</name>
    <dbReference type="NCBI Taxonomy" id="2082308"/>
    <lineage>
        <taxon>Eukaryota</taxon>
        <taxon>Fungi</taxon>
        <taxon>Dikarya</taxon>
        <taxon>Ascomycota</taxon>
        <taxon>Pezizomycotina</taxon>
        <taxon>Dothideomycetes</taxon>
        <taxon>Dothideomycetidae</taxon>
        <taxon>Myriangiales</taxon>
        <taxon>Elsinoaceae</taxon>
        <taxon>Sphaceloma</taxon>
    </lineage>
</organism>
<evidence type="ECO:0000256" key="11">
    <source>
        <dbReference type="SAM" id="Phobius"/>
    </source>
</evidence>